<feature type="compositionally biased region" description="Pro residues" evidence="1">
    <location>
        <begin position="107"/>
        <end position="130"/>
    </location>
</feature>
<evidence type="ECO:0000313" key="3">
    <source>
        <dbReference type="Proteomes" id="UP000027265"/>
    </source>
</evidence>
<feature type="compositionally biased region" description="Low complexity" evidence="1">
    <location>
        <begin position="300"/>
        <end position="315"/>
    </location>
</feature>
<feature type="compositionally biased region" description="Low complexity" evidence="1">
    <location>
        <begin position="255"/>
        <end position="264"/>
    </location>
</feature>
<dbReference type="Proteomes" id="UP000027265">
    <property type="component" value="Unassembled WGS sequence"/>
</dbReference>
<evidence type="ECO:0000313" key="2">
    <source>
        <dbReference type="EMBL" id="KDQ64633.1"/>
    </source>
</evidence>
<name>A0A067QC37_9AGAM</name>
<dbReference type="AlphaFoldDB" id="A0A067QC37"/>
<dbReference type="HOGENOM" id="CLU_510037_0_0_1"/>
<gene>
    <name evidence="2" type="ORF">JAAARDRAFT_52579</name>
</gene>
<reference evidence="3" key="1">
    <citation type="journal article" date="2014" name="Proc. Natl. Acad. Sci. U.S.A.">
        <title>Extensive sampling of basidiomycete genomes demonstrates inadequacy of the white-rot/brown-rot paradigm for wood decay fungi.</title>
        <authorList>
            <person name="Riley R."/>
            <person name="Salamov A.A."/>
            <person name="Brown D.W."/>
            <person name="Nagy L.G."/>
            <person name="Floudas D."/>
            <person name="Held B.W."/>
            <person name="Levasseur A."/>
            <person name="Lombard V."/>
            <person name="Morin E."/>
            <person name="Otillar R."/>
            <person name="Lindquist E.A."/>
            <person name="Sun H."/>
            <person name="LaButti K.M."/>
            <person name="Schmutz J."/>
            <person name="Jabbour D."/>
            <person name="Luo H."/>
            <person name="Baker S.E."/>
            <person name="Pisabarro A.G."/>
            <person name="Walton J.D."/>
            <person name="Blanchette R.A."/>
            <person name="Henrissat B."/>
            <person name="Martin F."/>
            <person name="Cullen D."/>
            <person name="Hibbett D.S."/>
            <person name="Grigoriev I.V."/>
        </authorList>
    </citation>
    <scope>NUCLEOTIDE SEQUENCE [LARGE SCALE GENOMIC DNA]</scope>
    <source>
        <strain evidence="3">MUCL 33604</strain>
    </source>
</reference>
<dbReference type="SMART" id="SM00726">
    <property type="entry name" value="UIM"/>
    <property type="match status" value="2"/>
</dbReference>
<dbReference type="EMBL" id="KL197709">
    <property type="protein sequence ID" value="KDQ64633.1"/>
    <property type="molecule type" value="Genomic_DNA"/>
</dbReference>
<dbReference type="STRING" id="933084.A0A067QC37"/>
<protein>
    <submittedName>
        <fullName evidence="2">Uncharacterized protein</fullName>
    </submittedName>
</protein>
<feature type="compositionally biased region" description="Polar residues" evidence="1">
    <location>
        <begin position="447"/>
        <end position="468"/>
    </location>
</feature>
<dbReference type="InParanoid" id="A0A067QC37"/>
<feature type="compositionally biased region" description="Pro residues" evidence="1">
    <location>
        <begin position="152"/>
        <end position="190"/>
    </location>
</feature>
<feature type="compositionally biased region" description="Polar residues" evidence="1">
    <location>
        <begin position="394"/>
        <end position="424"/>
    </location>
</feature>
<accession>A0A067QC37</accession>
<organism evidence="2 3">
    <name type="scientific">Jaapia argillacea MUCL 33604</name>
    <dbReference type="NCBI Taxonomy" id="933084"/>
    <lineage>
        <taxon>Eukaryota</taxon>
        <taxon>Fungi</taxon>
        <taxon>Dikarya</taxon>
        <taxon>Basidiomycota</taxon>
        <taxon>Agaricomycotina</taxon>
        <taxon>Agaricomycetes</taxon>
        <taxon>Agaricomycetidae</taxon>
        <taxon>Jaapiales</taxon>
        <taxon>Jaapiaceae</taxon>
        <taxon>Jaapia</taxon>
    </lineage>
</organism>
<feature type="compositionally biased region" description="Polar residues" evidence="1">
    <location>
        <begin position="138"/>
        <end position="150"/>
    </location>
</feature>
<feature type="compositionally biased region" description="Polar residues" evidence="1">
    <location>
        <begin position="29"/>
        <end position="43"/>
    </location>
</feature>
<dbReference type="InterPro" id="IPR003903">
    <property type="entry name" value="UIM_dom"/>
</dbReference>
<feature type="region of interest" description="Disordered" evidence="1">
    <location>
        <begin position="1"/>
        <end position="492"/>
    </location>
</feature>
<sequence length="534" mass="56675">MRSPEGASPWPDRGSANSDFPTHPIASRPRTSSSLNIGPSSLYPTMFSAGPPAPSPMPLPTAHVPASLMPGGRLRGRSLGTDTQGLFFQPAPSGASRDHAFQLSQDMPPPMTSAHSFPPPDPHPYGPPPVIHKHLFRAQSSPYPLTSSQADAPPPVPPLPPTPAPPALPPSPPPLPPPPRFSPSSPPLPPYATSAPESYFHLPTSHTAFPPSPPAPPTSYSNPSPEVSPSPTSTPAPTFSSIQEEEENDDELKLALELSAQSQEQQERLASQEEEELARALAESASMTPRHQPPFHSYDSPGASSSRIRSSAESGYFQTPSVATPPLKQSTSQSFVTTTSTLRRDDQIQSDEALARQLAAEEEKLAAQQKSPSTQTHGSPAFGLPDLPPYDSAPSVQPISQIPESSSLSPNVYASDVNPVTESPRSFPAQVDPLEVRSSHSEAHSEGATNATSHYDTISPAASTSQPSALGLGLSSPDERSSISPGPESMSTFPNQYVDAELLMGVCEHTCFCPVTSLTSSQLWDLLLSQFPRR</sequence>
<feature type="compositionally biased region" description="Basic and acidic residues" evidence="1">
    <location>
        <begin position="434"/>
        <end position="445"/>
    </location>
</feature>
<proteinExistence type="predicted"/>
<feature type="compositionally biased region" description="Low complexity" evidence="1">
    <location>
        <begin position="329"/>
        <end position="341"/>
    </location>
</feature>
<evidence type="ECO:0000256" key="1">
    <source>
        <dbReference type="SAM" id="MobiDB-lite"/>
    </source>
</evidence>
<keyword evidence="3" id="KW-1185">Reference proteome</keyword>